<organism evidence="5 6">
    <name type="scientific">Pallidibacillus thermolactis</name>
    <dbReference type="NCBI Taxonomy" id="251051"/>
    <lineage>
        <taxon>Bacteria</taxon>
        <taxon>Bacillati</taxon>
        <taxon>Bacillota</taxon>
        <taxon>Bacilli</taxon>
        <taxon>Bacillales</taxon>
        <taxon>Bacillaceae</taxon>
        <taxon>Pallidibacillus</taxon>
    </lineage>
</organism>
<reference evidence="5 6" key="1">
    <citation type="submission" date="2022-10" db="EMBL/GenBank/DDBJ databases">
        <title>Description of Fervidibacillus gen. nov. in the family Fervidibacillaceae fam. nov. with two species, Fervidibacillus albus sp. nov., and Fervidibacillus halotolerans sp. nov., isolated from tidal flat sediments.</title>
        <authorList>
            <person name="Kwon K.K."/>
            <person name="Yang S.-H."/>
        </authorList>
    </citation>
    <scope>NUCLEOTIDE SEQUENCE [LARGE SCALE GENOMIC DNA]</scope>
    <source>
        <strain evidence="5 6">DSM 23332</strain>
    </source>
</reference>
<comment type="caution">
    <text evidence="5">The sequence shown here is derived from an EMBL/GenBank/DDBJ whole genome shotgun (WGS) entry which is preliminary data.</text>
</comment>
<comment type="similarity">
    <text evidence="1">Belongs to the thioredoxin family.</text>
</comment>
<evidence type="ECO:0000313" key="6">
    <source>
        <dbReference type="Proteomes" id="UP001208656"/>
    </source>
</evidence>
<protein>
    <submittedName>
        <fullName evidence="5">Thioredoxin family protein</fullName>
    </submittedName>
</protein>
<feature type="domain" description="Thioredoxin" evidence="4">
    <location>
        <begin position="20"/>
        <end position="132"/>
    </location>
</feature>
<keyword evidence="6" id="KW-1185">Reference proteome</keyword>
<proteinExistence type="inferred from homology"/>
<evidence type="ECO:0000259" key="4">
    <source>
        <dbReference type="PROSITE" id="PS51352"/>
    </source>
</evidence>
<gene>
    <name evidence="5" type="ORF">OEV82_14795</name>
</gene>
<dbReference type="InterPro" id="IPR013766">
    <property type="entry name" value="Thioredoxin_domain"/>
</dbReference>
<evidence type="ECO:0000256" key="3">
    <source>
        <dbReference type="ARBA" id="ARBA00023284"/>
    </source>
</evidence>
<keyword evidence="3" id="KW-0676">Redox-active center</keyword>
<dbReference type="CDD" id="cd02947">
    <property type="entry name" value="TRX_family"/>
    <property type="match status" value="1"/>
</dbReference>
<dbReference type="PROSITE" id="PS51352">
    <property type="entry name" value="THIOREDOXIN_2"/>
    <property type="match status" value="1"/>
</dbReference>
<dbReference type="InterPro" id="IPR036249">
    <property type="entry name" value="Thioredoxin-like_sf"/>
</dbReference>
<dbReference type="PANTHER" id="PTHR45663">
    <property type="entry name" value="GEO12009P1"/>
    <property type="match status" value="1"/>
</dbReference>
<sequence length="132" mass="14866">MKKVLIFGGIIVVIFVAIAFLTKMANPDYYKNAITPEQLEEDLASGESQTVYFYSPTCSHCQAASPIVFPMAEELGFELKPYNVDEHPSTQYKITSTPTIIHFEDGKEVSRIEGNVGEEKFKEFFETNVVDD</sequence>
<evidence type="ECO:0000313" key="5">
    <source>
        <dbReference type="EMBL" id="MCU9595694.1"/>
    </source>
</evidence>
<dbReference type="SUPFAM" id="SSF52833">
    <property type="entry name" value="Thioredoxin-like"/>
    <property type="match status" value="1"/>
</dbReference>
<dbReference type="Proteomes" id="UP001208656">
    <property type="component" value="Unassembled WGS sequence"/>
</dbReference>
<dbReference type="RefSeq" id="WP_173660546.1">
    <property type="nucleotide sequence ID" value="NZ_JAOUSE010000069.1"/>
</dbReference>
<dbReference type="Gene3D" id="3.40.30.10">
    <property type="entry name" value="Glutaredoxin"/>
    <property type="match status" value="1"/>
</dbReference>
<evidence type="ECO:0000256" key="2">
    <source>
        <dbReference type="ARBA" id="ARBA00023157"/>
    </source>
</evidence>
<dbReference type="Pfam" id="PF00085">
    <property type="entry name" value="Thioredoxin"/>
    <property type="match status" value="1"/>
</dbReference>
<dbReference type="PANTHER" id="PTHR45663:SF11">
    <property type="entry name" value="GEO12009P1"/>
    <property type="match status" value="1"/>
</dbReference>
<accession>A0ABT2WLX2</accession>
<keyword evidence="2" id="KW-1015">Disulfide bond</keyword>
<dbReference type="EMBL" id="JAOUSE010000069">
    <property type="protein sequence ID" value="MCU9595694.1"/>
    <property type="molecule type" value="Genomic_DNA"/>
</dbReference>
<evidence type="ECO:0000256" key="1">
    <source>
        <dbReference type="ARBA" id="ARBA00008987"/>
    </source>
</evidence>
<name>A0ABT2WLX2_9BACI</name>